<keyword evidence="11" id="KW-0479">Metal-binding</keyword>
<evidence type="ECO:0000256" key="6">
    <source>
        <dbReference type="ARBA" id="ARBA00022741"/>
    </source>
</evidence>
<comment type="cofactor">
    <cofactor evidence="11">
        <name>Mg(2+)</name>
        <dbReference type="ChEBI" id="CHEBI:18420"/>
    </cofactor>
    <text evidence="11">Binds 1 Mg(2+) ion per subunit.</text>
</comment>
<evidence type="ECO:0000256" key="10">
    <source>
        <dbReference type="ARBA" id="ARBA00048567"/>
    </source>
</evidence>
<dbReference type="NCBIfam" id="NF010552">
    <property type="entry name" value="PRK13946.1"/>
    <property type="match status" value="1"/>
</dbReference>
<dbReference type="SUPFAM" id="SSF52540">
    <property type="entry name" value="P-loop containing nucleoside triphosphate hydrolases"/>
    <property type="match status" value="1"/>
</dbReference>
<accession>A0ABS2D278</accession>
<evidence type="ECO:0000256" key="5">
    <source>
        <dbReference type="ARBA" id="ARBA00022679"/>
    </source>
</evidence>
<dbReference type="Gene3D" id="3.40.50.300">
    <property type="entry name" value="P-loop containing nucleotide triphosphate hydrolases"/>
    <property type="match status" value="1"/>
</dbReference>
<feature type="binding site" evidence="11">
    <location>
        <position position="66"/>
    </location>
    <ligand>
        <name>substrate</name>
    </ligand>
</feature>
<sequence length="191" mass="20806">MLQSHSPWDGRPIVLVGLMGVGKSTVGRRLAGRLRLPFVDADHAIEEAAGMTVAEIFEQFGEPYFRDGERRVIARLMDGKAKVIATGGGAFVNEETRALILDQATAIWLTAHPDVLAERVGRRDTRPLLRGKNPRQVLADLARVRDPIYAQAHIHIVSQRGPHEATVTAILRAIGQAPQPAPPQNPPGAEQ</sequence>
<feature type="binding site" evidence="11">
    <location>
        <position position="24"/>
    </location>
    <ligand>
        <name>Mg(2+)</name>
        <dbReference type="ChEBI" id="CHEBI:18420"/>
    </ligand>
</feature>
<dbReference type="EMBL" id="JAFEMC010000001">
    <property type="protein sequence ID" value="MBM6575019.1"/>
    <property type="molecule type" value="Genomic_DNA"/>
</dbReference>
<feature type="binding site" evidence="11">
    <location>
        <begin position="20"/>
        <end position="25"/>
    </location>
    <ligand>
        <name>ATP</name>
        <dbReference type="ChEBI" id="CHEBI:30616"/>
    </ligand>
</feature>
<dbReference type="InterPro" id="IPR027417">
    <property type="entry name" value="P-loop_NTPase"/>
</dbReference>
<dbReference type="PANTHER" id="PTHR21087:SF16">
    <property type="entry name" value="SHIKIMATE KINASE 1, CHLOROPLASTIC"/>
    <property type="match status" value="1"/>
</dbReference>
<dbReference type="Proteomes" id="UP000763641">
    <property type="component" value="Unassembled WGS sequence"/>
</dbReference>
<dbReference type="CDD" id="cd00464">
    <property type="entry name" value="SK"/>
    <property type="match status" value="1"/>
</dbReference>
<name>A0ABS2D278_9SPHN</name>
<gene>
    <name evidence="11" type="primary">aroK</name>
    <name evidence="12" type="ORF">ILT43_01440</name>
</gene>
<keyword evidence="11" id="KW-0460">Magnesium</keyword>
<keyword evidence="13" id="KW-1185">Reference proteome</keyword>
<evidence type="ECO:0000256" key="4">
    <source>
        <dbReference type="ARBA" id="ARBA00022605"/>
    </source>
</evidence>
<feature type="binding site" evidence="11">
    <location>
        <position position="145"/>
    </location>
    <ligand>
        <name>substrate</name>
    </ligand>
</feature>
<keyword evidence="6 11" id="KW-0547">Nucleotide-binding</keyword>
<dbReference type="RefSeq" id="WP_204193490.1">
    <property type="nucleotide sequence ID" value="NZ_JAFEMC010000001.1"/>
</dbReference>
<comment type="pathway">
    <text evidence="1 11">Metabolic intermediate biosynthesis; chorismate biosynthesis; chorismate from D-erythrose 4-phosphate and phosphoenolpyruvate: step 5/7.</text>
</comment>
<keyword evidence="4 11" id="KW-0028">Amino-acid biosynthesis</keyword>
<keyword evidence="8 11" id="KW-0067">ATP-binding</keyword>
<evidence type="ECO:0000256" key="9">
    <source>
        <dbReference type="ARBA" id="ARBA00023141"/>
    </source>
</evidence>
<keyword evidence="11" id="KW-0963">Cytoplasm</keyword>
<reference evidence="12 13" key="1">
    <citation type="submission" date="2020-12" db="EMBL/GenBank/DDBJ databases">
        <title>Sphingomonas sp.</title>
        <authorList>
            <person name="Kim M.K."/>
        </authorList>
    </citation>
    <scope>NUCLEOTIDE SEQUENCE [LARGE SCALE GENOMIC DNA]</scope>
    <source>
        <strain evidence="12 13">BT552</strain>
    </source>
</reference>
<organism evidence="12 13">
    <name type="scientific">Sphingomonas longa</name>
    <dbReference type="NCBI Taxonomy" id="2778730"/>
    <lineage>
        <taxon>Bacteria</taxon>
        <taxon>Pseudomonadati</taxon>
        <taxon>Pseudomonadota</taxon>
        <taxon>Alphaproteobacteria</taxon>
        <taxon>Sphingomonadales</taxon>
        <taxon>Sphingomonadaceae</taxon>
        <taxon>Sphingomonas</taxon>
    </lineage>
</organism>
<dbReference type="PANTHER" id="PTHR21087">
    <property type="entry name" value="SHIKIMATE KINASE"/>
    <property type="match status" value="1"/>
</dbReference>
<evidence type="ECO:0000256" key="2">
    <source>
        <dbReference type="ARBA" id="ARBA00006997"/>
    </source>
</evidence>
<dbReference type="InterPro" id="IPR023000">
    <property type="entry name" value="Shikimate_kinase_CS"/>
</dbReference>
<keyword evidence="5 11" id="KW-0808">Transferase</keyword>
<dbReference type="InterPro" id="IPR000623">
    <property type="entry name" value="Shikimate_kinase/TSH1"/>
</dbReference>
<protein>
    <recommendedName>
        <fullName evidence="3 11">Shikimate kinase</fullName>
        <shortName evidence="11">SK</shortName>
        <ecNumber evidence="3 11">2.7.1.71</ecNumber>
    </recommendedName>
</protein>
<comment type="function">
    <text evidence="11">Catalyzes the specific phosphorylation of the 3-hydroxyl group of shikimic acid using ATP as a cosubstrate.</text>
</comment>
<evidence type="ECO:0000256" key="3">
    <source>
        <dbReference type="ARBA" id="ARBA00012154"/>
    </source>
</evidence>
<evidence type="ECO:0000256" key="1">
    <source>
        <dbReference type="ARBA" id="ARBA00004842"/>
    </source>
</evidence>
<feature type="binding site" evidence="11">
    <location>
        <position position="88"/>
    </location>
    <ligand>
        <name>substrate</name>
    </ligand>
</feature>
<comment type="subcellular location">
    <subcellularLocation>
        <location evidence="11">Cytoplasm</location>
    </subcellularLocation>
</comment>
<evidence type="ECO:0000256" key="7">
    <source>
        <dbReference type="ARBA" id="ARBA00022777"/>
    </source>
</evidence>
<comment type="catalytic activity">
    <reaction evidence="10 11">
        <text>shikimate + ATP = 3-phosphoshikimate + ADP + H(+)</text>
        <dbReference type="Rhea" id="RHEA:13121"/>
        <dbReference type="ChEBI" id="CHEBI:15378"/>
        <dbReference type="ChEBI" id="CHEBI:30616"/>
        <dbReference type="ChEBI" id="CHEBI:36208"/>
        <dbReference type="ChEBI" id="CHEBI:145989"/>
        <dbReference type="ChEBI" id="CHEBI:456216"/>
        <dbReference type="EC" id="2.7.1.71"/>
    </reaction>
</comment>
<evidence type="ECO:0000313" key="13">
    <source>
        <dbReference type="Proteomes" id="UP000763641"/>
    </source>
</evidence>
<dbReference type="GO" id="GO:0004765">
    <property type="term" value="F:shikimate kinase activity"/>
    <property type="evidence" value="ECO:0007669"/>
    <property type="project" value="UniProtKB-EC"/>
</dbReference>
<evidence type="ECO:0000313" key="12">
    <source>
        <dbReference type="EMBL" id="MBM6575019.1"/>
    </source>
</evidence>
<comment type="caution">
    <text evidence="11">Lacks conserved residue(s) required for the propagation of feature annotation.</text>
</comment>
<dbReference type="Pfam" id="PF01202">
    <property type="entry name" value="SKI"/>
    <property type="match status" value="1"/>
</dbReference>
<dbReference type="InterPro" id="IPR031322">
    <property type="entry name" value="Shikimate/glucono_kinase"/>
</dbReference>
<dbReference type="PRINTS" id="PR01100">
    <property type="entry name" value="SHIKIMTKNASE"/>
</dbReference>
<keyword evidence="9 11" id="KW-0057">Aromatic amino acid biosynthesis</keyword>
<evidence type="ECO:0000256" key="11">
    <source>
        <dbReference type="HAMAP-Rule" id="MF_00109"/>
    </source>
</evidence>
<keyword evidence="7 11" id="KW-0418">Kinase</keyword>
<dbReference type="PROSITE" id="PS01128">
    <property type="entry name" value="SHIKIMATE_KINASE"/>
    <property type="match status" value="1"/>
</dbReference>
<evidence type="ECO:0000256" key="8">
    <source>
        <dbReference type="ARBA" id="ARBA00022840"/>
    </source>
</evidence>
<comment type="caution">
    <text evidence="12">The sequence shown here is derived from an EMBL/GenBank/DDBJ whole genome shotgun (WGS) entry which is preliminary data.</text>
</comment>
<feature type="binding site" evidence="11">
    <location>
        <position position="42"/>
    </location>
    <ligand>
        <name>substrate</name>
    </ligand>
</feature>
<comment type="similarity">
    <text evidence="2 11">Belongs to the shikimate kinase family.</text>
</comment>
<feature type="binding site" evidence="11">
    <location>
        <position position="126"/>
    </location>
    <ligand>
        <name>ATP</name>
        <dbReference type="ChEBI" id="CHEBI:30616"/>
    </ligand>
</feature>
<comment type="subunit">
    <text evidence="11">Monomer.</text>
</comment>
<proteinExistence type="inferred from homology"/>
<dbReference type="HAMAP" id="MF_00109">
    <property type="entry name" value="Shikimate_kinase"/>
    <property type="match status" value="1"/>
</dbReference>
<dbReference type="EC" id="2.7.1.71" evidence="3 11"/>